<feature type="transmembrane region" description="Helical" evidence="1">
    <location>
        <begin position="255"/>
        <end position="277"/>
    </location>
</feature>
<feature type="transmembrane region" description="Helical" evidence="1">
    <location>
        <begin position="128"/>
        <end position="155"/>
    </location>
</feature>
<name>A0A250DHM3_9BURK</name>
<feature type="transmembrane region" description="Helical" evidence="1">
    <location>
        <begin position="167"/>
        <end position="186"/>
    </location>
</feature>
<feature type="transmembrane region" description="Helical" evidence="1">
    <location>
        <begin position="97"/>
        <end position="116"/>
    </location>
</feature>
<feature type="transmembrane region" description="Helical" evidence="1">
    <location>
        <begin position="446"/>
        <end position="469"/>
    </location>
</feature>
<feature type="transmembrane region" description="Helical" evidence="1">
    <location>
        <begin position="401"/>
        <end position="425"/>
    </location>
</feature>
<keyword evidence="2" id="KW-0732">Signal</keyword>
<feature type="transmembrane region" description="Helical" evidence="1">
    <location>
        <begin position="207"/>
        <end position="225"/>
    </location>
</feature>
<dbReference type="EMBL" id="CP023284">
    <property type="protein sequence ID" value="ATA53866.1"/>
    <property type="molecule type" value="Genomic_DNA"/>
</dbReference>
<feature type="transmembrane region" description="Helical" evidence="1">
    <location>
        <begin position="327"/>
        <end position="346"/>
    </location>
</feature>
<gene>
    <name evidence="3" type="ORF">CKY39_12035</name>
</gene>
<protein>
    <submittedName>
        <fullName evidence="3">Sodium:proton antiporter</fullName>
    </submittedName>
</protein>
<feature type="transmembrane region" description="Helical" evidence="1">
    <location>
        <begin position="64"/>
        <end position="85"/>
    </location>
</feature>
<dbReference type="AlphaFoldDB" id="A0A250DHM3"/>
<keyword evidence="1" id="KW-0812">Transmembrane</keyword>
<feature type="transmembrane region" description="Helical" evidence="1">
    <location>
        <begin position="367"/>
        <end position="389"/>
    </location>
</feature>
<feature type="transmembrane region" description="Helical" evidence="1">
    <location>
        <begin position="33"/>
        <end position="52"/>
    </location>
</feature>
<evidence type="ECO:0000313" key="3">
    <source>
        <dbReference type="EMBL" id="ATA53866.1"/>
    </source>
</evidence>
<accession>A0A250DHM3</accession>
<organism evidence="3 4">
    <name type="scientific">Variovorax boronicumulans</name>
    <dbReference type="NCBI Taxonomy" id="436515"/>
    <lineage>
        <taxon>Bacteria</taxon>
        <taxon>Pseudomonadati</taxon>
        <taxon>Pseudomonadota</taxon>
        <taxon>Betaproteobacteria</taxon>
        <taxon>Burkholderiales</taxon>
        <taxon>Comamonadaceae</taxon>
        <taxon>Variovorax</taxon>
    </lineage>
</organism>
<proteinExistence type="predicted"/>
<feature type="transmembrane region" description="Helical" evidence="1">
    <location>
        <begin position="289"/>
        <end position="307"/>
    </location>
</feature>
<evidence type="ECO:0000256" key="2">
    <source>
        <dbReference type="SAM" id="SignalP"/>
    </source>
</evidence>
<keyword evidence="1" id="KW-1133">Transmembrane helix</keyword>
<sequence>MKKTIRLTAAAALPMLFPALAFAADFDGAALSPLWGVPFAGILLSIALLPLATPSFWHHHYGKISAAWALAFLLPFAATYGAGLAGVQLVHALVAEYIPFIILLTALFTVAGGIHIRGNLHGTPGLNTAILAIGAVLASFMGTTGASMLLIRPLIRANDNRQRKVHVIVFFIFIVSNAGGSLTPLGDPPLFLGFLKGVGFFWTAQHILPETIFILAVLLALFYAIDRHFYRKDGVLPVDPTPDTPRLGFDGAANFWLLGGIVALVLLSGFWKSPVVFDVFGTEVGLPGLVRDVGLALIAVVSYKLTAPKVHADNQFEWGPMAEVAKLFAGIFLTIIPVIAMLKAGTQGPFGAIVAAVTRADGQPDPAMYFWATGILSSFLDNAPTYLVFFNTAGGDPAALMTTYASTLAAISAGAVFMGANTYIGNAPNLMVKAIAESRGVRMPSFFGYMAWSGAILVPLFVLCTFIFFR</sequence>
<dbReference type="InterPro" id="IPR031566">
    <property type="entry name" value="CitMHS_2"/>
</dbReference>
<keyword evidence="1" id="KW-0472">Membrane</keyword>
<dbReference type="RefSeq" id="WP_095744614.1">
    <property type="nucleotide sequence ID" value="NZ_CP023284.1"/>
</dbReference>
<dbReference type="Pfam" id="PF16980">
    <property type="entry name" value="CitMHS_2"/>
    <property type="match status" value="1"/>
</dbReference>
<dbReference type="KEGG" id="vbo:CKY39_12035"/>
<dbReference type="Proteomes" id="UP000217154">
    <property type="component" value="Chromosome"/>
</dbReference>
<feature type="chain" id="PRO_5012196887" evidence="2">
    <location>
        <begin position="24"/>
        <end position="470"/>
    </location>
</feature>
<feature type="signal peptide" evidence="2">
    <location>
        <begin position="1"/>
        <end position="23"/>
    </location>
</feature>
<reference evidence="3 4" key="1">
    <citation type="submission" date="2017-09" db="EMBL/GenBank/DDBJ databases">
        <title>The diverse metabolic capabilities of V. boronicumulans make it an excellent choice for continued studies on novel biodegradation.</title>
        <authorList>
            <person name="Sun S."/>
        </authorList>
    </citation>
    <scope>NUCLEOTIDE SEQUENCE [LARGE SCALE GENOMIC DNA]</scope>
    <source>
        <strain evidence="3 4">J1</strain>
    </source>
</reference>
<evidence type="ECO:0000313" key="4">
    <source>
        <dbReference type="Proteomes" id="UP000217154"/>
    </source>
</evidence>
<evidence type="ECO:0000256" key="1">
    <source>
        <dbReference type="SAM" id="Phobius"/>
    </source>
</evidence>